<dbReference type="InterPro" id="IPR032675">
    <property type="entry name" value="LRR_dom_sf"/>
</dbReference>
<dbReference type="Pfam" id="PF23247">
    <property type="entry name" value="LRR_RPS2"/>
    <property type="match status" value="1"/>
</dbReference>
<dbReference type="Gene3D" id="3.80.10.10">
    <property type="entry name" value="Ribonuclease Inhibitor"/>
    <property type="match status" value="1"/>
</dbReference>
<sequence length="310" mass="35875">MQISFNNPLNRVTPLSDGDALSLFLKHSGRDVYVPTLESTLKEVLKQCAGLPLAIIIIGSSMRGEYDVRMWKNALNRLKKKMQEVLKEWKEDVEKVSLMENRIKEISSDETIPKCKALKTLLLRNNPFLERIHESFFTLMTGLTILDLSGNRIIKALPNSVSELQNLNALLLHNCGELKYVPSLSKIRGLKKLETLEIRFVNLEDYRLYLSRLQRGCPNRLFSCWRIYLCPKIEKLFWPELVHNLKNLEKIHVSTCEQLVEIISTSDDDEENKEEGKDFTVFTLPKLREMTFRKLRQLKCICNSGSLMGM</sequence>
<dbReference type="Proteomes" id="UP001064489">
    <property type="component" value="Chromosome 3"/>
</dbReference>
<evidence type="ECO:0000313" key="4">
    <source>
        <dbReference type="EMBL" id="KAI9185541.1"/>
    </source>
</evidence>
<dbReference type="PRINTS" id="PR00364">
    <property type="entry name" value="DISEASERSIST"/>
</dbReference>
<dbReference type="SUPFAM" id="SSF52058">
    <property type="entry name" value="L domain-like"/>
    <property type="match status" value="1"/>
</dbReference>
<dbReference type="AlphaFoldDB" id="A0AAD5J3N6"/>
<evidence type="ECO:0000256" key="2">
    <source>
        <dbReference type="SAM" id="Coils"/>
    </source>
</evidence>
<dbReference type="PANTHER" id="PTHR33463:SF218">
    <property type="entry name" value="DISEASE RESISTANCE PROTEIN RPS2-LIKE"/>
    <property type="match status" value="1"/>
</dbReference>
<feature type="coiled-coil region" evidence="2">
    <location>
        <begin position="68"/>
        <end position="99"/>
    </location>
</feature>
<reference evidence="4" key="2">
    <citation type="submission" date="2023-02" db="EMBL/GenBank/DDBJ databases">
        <authorList>
            <person name="Swenson N.G."/>
            <person name="Wegrzyn J.L."/>
            <person name="Mcevoy S.L."/>
        </authorList>
    </citation>
    <scope>NUCLEOTIDE SEQUENCE</scope>
    <source>
        <strain evidence="4">91603</strain>
        <tissue evidence="4">Leaf</tissue>
    </source>
</reference>
<evidence type="ECO:0000259" key="3">
    <source>
        <dbReference type="Pfam" id="PF23247"/>
    </source>
</evidence>
<evidence type="ECO:0000313" key="5">
    <source>
        <dbReference type="Proteomes" id="UP001064489"/>
    </source>
</evidence>
<dbReference type="EMBL" id="JAJSOW010000100">
    <property type="protein sequence ID" value="KAI9185541.1"/>
    <property type="molecule type" value="Genomic_DNA"/>
</dbReference>
<organism evidence="4 5">
    <name type="scientific">Acer negundo</name>
    <name type="common">Box elder</name>
    <dbReference type="NCBI Taxonomy" id="4023"/>
    <lineage>
        <taxon>Eukaryota</taxon>
        <taxon>Viridiplantae</taxon>
        <taxon>Streptophyta</taxon>
        <taxon>Embryophyta</taxon>
        <taxon>Tracheophyta</taxon>
        <taxon>Spermatophyta</taxon>
        <taxon>Magnoliopsida</taxon>
        <taxon>eudicotyledons</taxon>
        <taxon>Gunneridae</taxon>
        <taxon>Pentapetalae</taxon>
        <taxon>rosids</taxon>
        <taxon>malvids</taxon>
        <taxon>Sapindales</taxon>
        <taxon>Sapindaceae</taxon>
        <taxon>Hippocastanoideae</taxon>
        <taxon>Acereae</taxon>
        <taxon>Acer</taxon>
    </lineage>
</organism>
<comment type="caution">
    <text evidence="4">The sequence shown here is derived from an EMBL/GenBank/DDBJ whole genome shotgun (WGS) entry which is preliminary data.</text>
</comment>
<proteinExistence type="predicted"/>
<name>A0AAD5J3N6_ACENE</name>
<gene>
    <name evidence="4" type="ORF">LWI28_008237</name>
</gene>
<accession>A0AAD5J3N6</accession>
<keyword evidence="5" id="KW-1185">Reference proteome</keyword>
<evidence type="ECO:0000256" key="1">
    <source>
        <dbReference type="ARBA" id="ARBA00022821"/>
    </source>
</evidence>
<dbReference type="InterPro" id="IPR001611">
    <property type="entry name" value="Leu-rich_rpt"/>
</dbReference>
<feature type="domain" description="Disease resistance protein At4g27190-like leucine-rich repeats" evidence="3">
    <location>
        <begin position="228"/>
        <end position="304"/>
    </location>
</feature>
<dbReference type="Pfam" id="PF13855">
    <property type="entry name" value="LRR_8"/>
    <property type="match status" value="1"/>
</dbReference>
<keyword evidence="2" id="KW-0175">Coiled coil</keyword>
<dbReference type="InterPro" id="IPR057135">
    <property type="entry name" value="At4g27190-like_LRR"/>
</dbReference>
<dbReference type="PANTHER" id="PTHR33463">
    <property type="entry name" value="NB-ARC DOMAIN-CONTAINING PROTEIN-RELATED"/>
    <property type="match status" value="1"/>
</dbReference>
<dbReference type="GO" id="GO:0043531">
    <property type="term" value="F:ADP binding"/>
    <property type="evidence" value="ECO:0007669"/>
    <property type="project" value="InterPro"/>
</dbReference>
<dbReference type="InterPro" id="IPR027417">
    <property type="entry name" value="P-loop_NTPase"/>
</dbReference>
<keyword evidence="1" id="KW-0611">Plant defense</keyword>
<protein>
    <recommendedName>
        <fullName evidence="3">Disease resistance protein At4g27190-like leucine-rich repeats domain-containing protein</fullName>
    </recommendedName>
</protein>
<dbReference type="SUPFAM" id="SSF52540">
    <property type="entry name" value="P-loop containing nucleoside triphosphate hydrolases"/>
    <property type="match status" value="1"/>
</dbReference>
<dbReference type="InterPro" id="IPR050905">
    <property type="entry name" value="Plant_NBS-LRR"/>
</dbReference>
<reference evidence="4" key="1">
    <citation type="journal article" date="2022" name="Plant J.">
        <title>Strategies of tolerance reflected in two North American maple genomes.</title>
        <authorList>
            <person name="McEvoy S.L."/>
            <person name="Sezen U.U."/>
            <person name="Trouern-Trend A."/>
            <person name="McMahon S.M."/>
            <person name="Schaberg P.G."/>
            <person name="Yang J."/>
            <person name="Wegrzyn J.L."/>
            <person name="Swenson N.G."/>
        </authorList>
    </citation>
    <scope>NUCLEOTIDE SEQUENCE</scope>
    <source>
        <strain evidence="4">91603</strain>
    </source>
</reference>